<comment type="caution">
    <text evidence="2">The sequence shown here is derived from an EMBL/GenBank/DDBJ whole genome shotgun (WGS) entry which is preliminary data.</text>
</comment>
<keyword evidence="1" id="KW-0472">Membrane</keyword>
<dbReference type="AlphaFoldDB" id="A0A813HCS6"/>
<keyword evidence="1" id="KW-1133">Transmembrane helix</keyword>
<feature type="transmembrane region" description="Helical" evidence="1">
    <location>
        <begin position="104"/>
        <end position="122"/>
    </location>
</feature>
<evidence type="ECO:0000313" key="3">
    <source>
        <dbReference type="Proteomes" id="UP000654075"/>
    </source>
</evidence>
<protein>
    <submittedName>
        <fullName evidence="2">Uncharacterized protein</fullName>
    </submittedName>
</protein>
<proteinExistence type="predicted"/>
<evidence type="ECO:0000313" key="2">
    <source>
        <dbReference type="EMBL" id="CAE8635685.1"/>
    </source>
</evidence>
<organism evidence="2 3">
    <name type="scientific">Polarella glacialis</name>
    <name type="common">Dinoflagellate</name>
    <dbReference type="NCBI Taxonomy" id="89957"/>
    <lineage>
        <taxon>Eukaryota</taxon>
        <taxon>Sar</taxon>
        <taxon>Alveolata</taxon>
        <taxon>Dinophyceae</taxon>
        <taxon>Suessiales</taxon>
        <taxon>Suessiaceae</taxon>
        <taxon>Polarella</taxon>
    </lineage>
</organism>
<gene>
    <name evidence="2" type="ORF">PGLA1383_LOCUS51271</name>
</gene>
<evidence type="ECO:0000256" key="1">
    <source>
        <dbReference type="SAM" id="Phobius"/>
    </source>
</evidence>
<keyword evidence="1" id="KW-0812">Transmembrane</keyword>
<keyword evidence="3" id="KW-1185">Reference proteome</keyword>
<name>A0A813HCS6_POLGL</name>
<reference evidence="2" key="1">
    <citation type="submission" date="2021-02" db="EMBL/GenBank/DDBJ databases">
        <authorList>
            <person name="Dougan E. K."/>
            <person name="Rhodes N."/>
            <person name="Thang M."/>
            <person name="Chan C."/>
        </authorList>
    </citation>
    <scope>NUCLEOTIDE SEQUENCE</scope>
</reference>
<sequence length="142" mass="16201">MTADVILADEDGQLSSSGIMQYQNEAVAWNTACRASFSFRDEAMSIQSGARQQVRGWITRRSLFRILSCYIWSCQSIRSVLFSARRVELPGTFTQCTALAYLDISSAICLMVYWILFFFMDLSQLADCGDLRLSFLRYVSLR</sequence>
<dbReference type="Proteomes" id="UP000654075">
    <property type="component" value="Unassembled WGS sequence"/>
</dbReference>
<accession>A0A813HCS6</accession>
<dbReference type="EMBL" id="CAJNNV010031335">
    <property type="protein sequence ID" value="CAE8635685.1"/>
    <property type="molecule type" value="Genomic_DNA"/>
</dbReference>